<dbReference type="GO" id="GO:0008907">
    <property type="term" value="F:integrase activity"/>
    <property type="evidence" value="ECO:0007669"/>
    <property type="project" value="InterPro"/>
</dbReference>
<evidence type="ECO:0000313" key="4">
    <source>
        <dbReference type="EMBL" id="ECE8854873.1"/>
    </source>
</evidence>
<sequence>MHPGFRQKLTSNTKYPFYSRKVNKIYWRYKHLVTGKSHSLGTNEEEATTAYCSGKTGSKIAIPLSRRLNAISPAPLP</sequence>
<dbReference type="InterPro" id="IPR015094">
    <property type="entry name" value="Integrase_lambda-typ_DNA-bd_N"/>
</dbReference>
<dbReference type="AlphaFoldDB" id="A0A5I0BJQ1"/>
<dbReference type="Pfam" id="PF09003">
    <property type="entry name" value="Arm-DNA-bind_1"/>
    <property type="match status" value="1"/>
</dbReference>
<accession>A0A5I0BJQ1</accession>
<dbReference type="GO" id="GO:0003677">
    <property type="term" value="F:DNA binding"/>
    <property type="evidence" value="ECO:0007669"/>
    <property type="project" value="InterPro"/>
</dbReference>
<comment type="similarity">
    <text evidence="1">Belongs to the 'phage' integrase family.</text>
</comment>
<gene>
    <name evidence="4" type="ORF">EWG69_11890</name>
</gene>
<comment type="caution">
    <text evidence="4">The sequence shown here is derived from an EMBL/GenBank/DDBJ whole genome shotgun (WGS) entry which is preliminary data.</text>
</comment>
<organism evidence="4">
    <name type="scientific">Salmonella enterica subsp. enterica serovar Koketime</name>
    <dbReference type="NCBI Taxonomy" id="2564632"/>
    <lineage>
        <taxon>Bacteria</taxon>
        <taxon>Pseudomonadati</taxon>
        <taxon>Pseudomonadota</taxon>
        <taxon>Gammaproteobacteria</taxon>
        <taxon>Enterobacterales</taxon>
        <taxon>Enterobacteriaceae</taxon>
        <taxon>Salmonella</taxon>
    </lineage>
</organism>
<reference evidence="4" key="1">
    <citation type="submission" date="2019-02" db="EMBL/GenBank/DDBJ databases">
        <authorList>
            <person name="Ashton P.M."/>
            <person name="Dallman T."/>
            <person name="Nair S."/>
            <person name="De Pinna E."/>
            <person name="Peters T."/>
            <person name="Grant K."/>
        </authorList>
    </citation>
    <scope>NUCLEOTIDE SEQUENCE</scope>
    <source>
        <strain evidence="4">446642</strain>
    </source>
</reference>
<dbReference type="EMBL" id="AAIJKB010000009">
    <property type="protein sequence ID" value="ECE8854873.1"/>
    <property type="molecule type" value="Genomic_DNA"/>
</dbReference>
<feature type="domain" description="Integrase lambda-type N-terminal DNA-binding" evidence="3">
    <location>
        <begin position="15"/>
        <end position="50"/>
    </location>
</feature>
<keyword evidence="2" id="KW-0229">DNA integration</keyword>
<dbReference type="Gene3D" id="3.30.160.60">
    <property type="entry name" value="Classic Zinc Finger"/>
    <property type="match status" value="1"/>
</dbReference>
<evidence type="ECO:0000256" key="2">
    <source>
        <dbReference type="ARBA" id="ARBA00022908"/>
    </source>
</evidence>
<name>A0A5I0BJQ1_SALET</name>
<protein>
    <recommendedName>
        <fullName evidence="3">Integrase lambda-type N-terminal DNA-binding domain-containing protein</fullName>
    </recommendedName>
</protein>
<evidence type="ECO:0000259" key="3">
    <source>
        <dbReference type="Pfam" id="PF09003"/>
    </source>
</evidence>
<evidence type="ECO:0000256" key="1">
    <source>
        <dbReference type="ARBA" id="ARBA00008857"/>
    </source>
</evidence>
<proteinExistence type="inferred from homology"/>